<accession>A0AAV5VLT8</accession>
<reference evidence="1" key="1">
    <citation type="submission" date="2023-10" db="EMBL/GenBank/DDBJ databases">
        <title>Genome assembly of Pristionchus species.</title>
        <authorList>
            <person name="Yoshida K."/>
            <person name="Sommer R.J."/>
        </authorList>
    </citation>
    <scope>NUCLEOTIDE SEQUENCE</scope>
    <source>
        <strain evidence="1">RS5133</strain>
    </source>
</reference>
<keyword evidence="2" id="KW-1185">Reference proteome</keyword>
<evidence type="ECO:0000313" key="1">
    <source>
        <dbReference type="EMBL" id="GMT20509.1"/>
    </source>
</evidence>
<feature type="non-terminal residue" evidence="1">
    <location>
        <position position="133"/>
    </location>
</feature>
<dbReference type="EMBL" id="BTSY01000003">
    <property type="protein sequence ID" value="GMT20509.1"/>
    <property type="molecule type" value="Genomic_DNA"/>
</dbReference>
<name>A0AAV5VLT8_9BILA</name>
<dbReference type="AlphaFoldDB" id="A0AAV5VLT8"/>
<comment type="caution">
    <text evidence="1">The sequence shown here is derived from an EMBL/GenBank/DDBJ whole genome shotgun (WGS) entry which is preliminary data.</text>
</comment>
<gene>
    <name evidence="1" type="ORF">PFISCL1PPCAC_11806</name>
</gene>
<proteinExistence type="predicted"/>
<feature type="non-terminal residue" evidence="1">
    <location>
        <position position="1"/>
    </location>
</feature>
<dbReference type="Proteomes" id="UP001432322">
    <property type="component" value="Unassembled WGS sequence"/>
</dbReference>
<evidence type="ECO:0000313" key="2">
    <source>
        <dbReference type="Proteomes" id="UP001432322"/>
    </source>
</evidence>
<sequence length="133" mass="13166">AGTGRAAARGVTAACPRGPAATDACGFRSSGTGRAAARGVTAACPRGPAATDACGFRSSGTGRAAARGVTAACPRGPAATDACGVRTLSCLFFGLDFDPFAVEVRVRADSSGTRSEIVDISPFSFKPSSAAYE</sequence>
<protein>
    <submittedName>
        <fullName evidence="1">Uncharacterized protein</fullName>
    </submittedName>
</protein>
<organism evidence="1 2">
    <name type="scientific">Pristionchus fissidentatus</name>
    <dbReference type="NCBI Taxonomy" id="1538716"/>
    <lineage>
        <taxon>Eukaryota</taxon>
        <taxon>Metazoa</taxon>
        <taxon>Ecdysozoa</taxon>
        <taxon>Nematoda</taxon>
        <taxon>Chromadorea</taxon>
        <taxon>Rhabditida</taxon>
        <taxon>Rhabditina</taxon>
        <taxon>Diplogasteromorpha</taxon>
        <taxon>Diplogasteroidea</taxon>
        <taxon>Neodiplogasteridae</taxon>
        <taxon>Pristionchus</taxon>
    </lineage>
</organism>